<sequence length="347" mass="38942">MPVAIRKVRRVFPENRRGSNKGSMKFLIVGDGRYMSARATTGLIKRGHEIAEIWTTAPKSFERHPSFIKRLLLPADYDARTVIERHGIRVRNISGVKKRDLVALLDQCSPADALLCTGSHVIFPLELLDRFPDRAFNLHPAMLPDYRGPGPIESLVLHGKADEFGGITLHRLSEGIDEGEIVGQRRLPFSDYGTRLSWSLAFARASGELVENELDALLRGVGASVPQEPGSGSYIAAKDIELSVRQDWPFDRAVDHMRKAPLVQYRTFLTLNDGGKYIAIIGTPRSVAPPTGEPAVIGRWAVVVDLADRRVRFFRDNSVRRMLRRLRSHVDVAAFRWRLIAKPEPEN</sequence>
<evidence type="ECO:0000259" key="1">
    <source>
        <dbReference type="Pfam" id="PF00551"/>
    </source>
</evidence>
<dbReference type="AlphaFoldDB" id="A0AAE2ZQ49"/>
<dbReference type="PANTHER" id="PTHR11138">
    <property type="entry name" value="METHIONYL-TRNA FORMYLTRANSFERASE"/>
    <property type="match status" value="1"/>
</dbReference>
<feature type="domain" description="Formyl transferase N-terminal" evidence="1">
    <location>
        <begin position="71"/>
        <end position="188"/>
    </location>
</feature>
<dbReference type="PANTHER" id="PTHR11138:SF5">
    <property type="entry name" value="METHIONYL-TRNA FORMYLTRANSFERASE, MITOCHONDRIAL"/>
    <property type="match status" value="1"/>
</dbReference>
<dbReference type="Proteomes" id="UP001196509">
    <property type="component" value="Unassembled WGS sequence"/>
</dbReference>
<dbReference type="InterPro" id="IPR036477">
    <property type="entry name" value="Formyl_transf_N_sf"/>
</dbReference>
<protein>
    <recommendedName>
        <fullName evidence="1">Formyl transferase N-terminal domain-containing protein</fullName>
    </recommendedName>
</protein>
<dbReference type="EMBL" id="JAICBX010000002">
    <property type="protein sequence ID" value="MBW8638428.1"/>
    <property type="molecule type" value="Genomic_DNA"/>
</dbReference>
<proteinExistence type="predicted"/>
<evidence type="ECO:0000313" key="3">
    <source>
        <dbReference type="Proteomes" id="UP001196509"/>
    </source>
</evidence>
<name>A0AAE2ZQ49_9HYPH</name>
<comment type="caution">
    <text evidence="2">The sequence shown here is derived from an EMBL/GenBank/DDBJ whole genome shotgun (WGS) entry which is preliminary data.</text>
</comment>
<reference evidence="2" key="1">
    <citation type="submission" date="2021-08" db="EMBL/GenBank/DDBJ databases">
        <title>Hoeflea bacterium WL0058 sp. nov., isolated from the sediment.</title>
        <authorList>
            <person name="Wang L."/>
            <person name="Zhang D."/>
        </authorList>
    </citation>
    <scope>NUCLEOTIDE SEQUENCE</scope>
    <source>
        <strain evidence="2">WL0058</strain>
    </source>
</reference>
<accession>A0AAE2ZQ49</accession>
<dbReference type="Pfam" id="PF00551">
    <property type="entry name" value="Formyl_trans_N"/>
    <property type="match status" value="1"/>
</dbReference>
<evidence type="ECO:0000313" key="2">
    <source>
        <dbReference type="EMBL" id="MBW8638428.1"/>
    </source>
</evidence>
<dbReference type="RefSeq" id="WP_220229051.1">
    <property type="nucleotide sequence ID" value="NZ_JAICBX010000002.1"/>
</dbReference>
<gene>
    <name evidence="2" type="ORF">K1W69_14620</name>
</gene>
<organism evidence="2 3">
    <name type="scientific">Flavimaribacter sediminis</name>
    <dbReference type="NCBI Taxonomy" id="2865987"/>
    <lineage>
        <taxon>Bacteria</taxon>
        <taxon>Pseudomonadati</taxon>
        <taxon>Pseudomonadota</taxon>
        <taxon>Alphaproteobacteria</taxon>
        <taxon>Hyphomicrobiales</taxon>
        <taxon>Rhizobiaceae</taxon>
        <taxon>Flavimaribacter</taxon>
    </lineage>
</organism>
<dbReference type="GO" id="GO:0004479">
    <property type="term" value="F:methionyl-tRNA formyltransferase activity"/>
    <property type="evidence" value="ECO:0007669"/>
    <property type="project" value="TreeGrafter"/>
</dbReference>
<dbReference type="InterPro" id="IPR002376">
    <property type="entry name" value="Formyl_transf_N"/>
</dbReference>
<dbReference type="SUPFAM" id="SSF53328">
    <property type="entry name" value="Formyltransferase"/>
    <property type="match status" value="1"/>
</dbReference>
<keyword evidence="3" id="KW-1185">Reference proteome</keyword>
<dbReference type="Gene3D" id="3.40.50.170">
    <property type="entry name" value="Formyl transferase, N-terminal domain"/>
    <property type="match status" value="1"/>
</dbReference>